<reference evidence="1 2" key="1">
    <citation type="submission" date="2018-04" db="EMBL/GenBank/DDBJ databases">
        <title>Genomic Encyclopedia of Archaeal and Bacterial Type Strains, Phase II (KMG-II): from individual species to whole genera.</title>
        <authorList>
            <person name="Goeker M."/>
        </authorList>
    </citation>
    <scope>NUCLEOTIDE SEQUENCE [LARGE SCALE GENOMIC DNA]</scope>
    <source>
        <strain evidence="1 2">DSM 28823</strain>
    </source>
</reference>
<evidence type="ECO:0000313" key="2">
    <source>
        <dbReference type="Proteomes" id="UP000243525"/>
    </source>
</evidence>
<organism evidence="1 2">
    <name type="scientific">Mangrovibacterium marinum</name>
    <dbReference type="NCBI Taxonomy" id="1639118"/>
    <lineage>
        <taxon>Bacteria</taxon>
        <taxon>Pseudomonadati</taxon>
        <taxon>Bacteroidota</taxon>
        <taxon>Bacteroidia</taxon>
        <taxon>Marinilabiliales</taxon>
        <taxon>Prolixibacteraceae</taxon>
        <taxon>Mangrovibacterium</taxon>
    </lineage>
</organism>
<name>A0A2T5C453_9BACT</name>
<gene>
    <name evidence="1" type="ORF">C8N47_104135</name>
</gene>
<accession>A0A2T5C453</accession>
<dbReference type="EMBL" id="QAAD01000004">
    <property type="protein sequence ID" value="PTN09590.1"/>
    <property type="molecule type" value="Genomic_DNA"/>
</dbReference>
<sequence length="36" mass="4150">MFNHCFFATISAQTKGLNKRFNGKFFDTFATDLNES</sequence>
<keyword evidence="2" id="KW-1185">Reference proteome</keyword>
<proteinExistence type="predicted"/>
<dbReference type="AlphaFoldDB" id="A0A2T5C453"/>
<evidence type="ECO:0000313" key="1">
    <source>
        <dbReference type="EMBL" id="PTN09590.1"/>
    </source>
</evidence>
<dbReference type="Proteomes" id="UP000243525">
    <property type="component" value="Unassembled WGS sequence"/>
</dbReference>
<protein>
    <submittedName>
        <fullName evidence="1">Uncharacterized protein</fullName>
    </submittedName>
</protein>
<comment type="caution">
    <text evidence="1">The sequence shown here is derived from an EMBL/GenBank/DDBJ whole genome shotgun (WGS) entry which is preliminary data.</text>
</comment>